<feature type="compositionally biased region" description="Basic and acidic residues" evidence="1">
    <location>
        <begin position="543"/>
        <end position="555"/>
    </location>
</feature>
<feature type="region of interest" description="Disordered" evidence="1">
    <location>
        <begin position="166"/>
        <end position="200"/>
    </location>
</feature>
<keyword evidence="3" id="KW-1185">Reference proteome</keyword>
<reference evidence="2" key="1">
    <citation type="journal article" date="2021" name="Sci. Rep.">
        <title>Diploid genomic architecture of Nitzschia inconspicua, an elite biomass production diatom.</title>
        <authorList>
            <person name="Oliver A."/>
            <person name="Podell S."/>
            <person name="Pinowska A."/>
            <person name="Traller J.C."/>
            <person name="Smith S.R."/>
            <person name="McClure R."/>
            <person name="Beliaev A."/>
            <person name="Bohutskyi P."/>
            <person name="Hill E.A."/>
            <person name="Rabines A."/>
            <person name="Zheng H."/>
            <person name="Allen L.Z."/>
            <person name="Kuo A."/>
            <person name="Grigoriev I.V."/>
            <person name="Allen A.E."/>
            <person name="Hazlebeck D."/>
            <person name="Allen E.E."/>
        </authorList>
    </citation>
    <scope>NUCLEOTIDE SEQUENCE</scope>
    <source>
        <strain evidence="2">Hildebrandi</strain>
    </source>
</reference>
<feature type="compositionally biased region" description="Acidic residues" evidence="1">
    <location>
        <begin position="175"/>
        <end position="192"/>
    </location>
</feature>
<dbReference type="EMBL" id="JAGRRH010000017">
    <property type="protein sequence ID" value="KAG7353317.1"/>
    <property type="molecule type" value="Genomic_DNA"/>
</dbReference>
<feature type="compositionally biased region" description="Low complexity" evidence="1">
    <location>
        <begin position="1482"/>
        <end position="1491"/>
    </location>
</feature>
<comment type="caution">
    <text evidence="2">The sequence shown here is derived from an EMBL/GenBank/DDBJ whole genome shotgun (WGS) entry which is preliminary data.</text>
</comment>
<feature type="region of interest" description="Disordered" evidence="1">
    <location>
        <begin position="528"/>
        <end position="579"/>
    </location>
</feature>
<feature type="region of interest" description="Disordered" evidence="1">
    <location>
        <begin position="1353"/>
        <end position="1511"/>
    </location>
</feature>
<sequence length="1511" mass="168087">MADPEMSKMTRRTSSSSTTTNVELDRTSHHHPRIVSLRRKRPGAEQYRSPLSSSVTFSWRYYVRLWVVILSCYCCCCCHHAANANQSSNAVSGSDRRQPFLPIYQISNDAVSLSRLLHMNRGGGDGTRDNNHDTGKDTLSDEDIDEYIEFLLAYAEDRAIEADNPLFKKDPVSKEEEEEEEDDLLLQQDDMESSSSLDEGLDVDSGLLQFDVVDVEVMQPSGITNLQAVDESDENETVHLETPSPVDIIVENFMDNEKKVKVKVHEKDFVDVAASQTDATLTDTDFENFMKDEDTEDGHEKDSVDVAASLTVASTTDTDVENIMDDKEEVKEEVHENDFVDVAASQADAALTATDVENIMDDEKQGKEEVHEKDSVDVAASQTVASTTDTDVELTIITDSSGVTEDNGLETDASANKEFNADEDGLIDDDSLSVGEELSKVKAEEKDAGTYVNIKSEHESLQIASEELTIMLGNRIDESLKAEVETDGNAREEGGPPALSTLAEDALIAEEGHLDEEGGFVDSIMDKVSEEGSSTEQSLRSQEVLKDHEAEKSVAEEAEQSKSGLRIPDERKGDASKVKGQLQFSQYYGKSVAMVRAFWNRPRKAMDDTGYITSSIPSRKEPRDYTKVYKKYFSAPQTTNGHHQVETNSIVIRQKNGFARPWGTIMNFFHRKRSSGGEDLAMSPEIENEKKIIEKLAPTSTESSNLLSEETPTFLHSLNPNFAEEMEEIVDVLESEEVREEGETLVENEALEQEIPVLSELQEVEIMDTEEEVETEEPTIFSTPATSVEEIEVTEVDVDLKTNDMGEGIALIEHDELCDSENNQVERRMMEDADLELDDFAVEEISSNETETMFDTVDPIDYDDLDDGRVVEEIDNTSIDRDDDVQQLHTEAEPRFEVETMDPLDTANVVWKFLIAKGLETAVMVAVLIIEWFRLYVFEPLAESAEKLSYIAIRYGLRTGSILHSKLLKTRGGHTGANENGDSKIYAGTTEEEKQTEISSDSKDSPANEVDRDDSSSPDAACQPEVTVDGYDVPRSYSRGNSKIEAQMSVPRIRPNRLYRFLLGYGYLGHVVIMDCILAVEWLQLYVPFVPHLVTYVMFDLLKIQRSSSRVKGESAILRTSGFLGADGTSVRAGKKKKAQTKKEDQRALDQLKRLGDVNQARYMFLSQSFMKRHSLGPYAGRSKGGKGFQLEVDRVRDDFSESLDEEIMESDSEWIVQALTNEEDEEAELLAPPIETDLGLSFGSEGPKVTIGVGFSIGETPRKRNKKRSSSISSIVRQSQAPIKKKKTSGPRVSDRESGVIGRLRAAGANSLMGRNLLGAYPGDLPPPHEAADSNGLYELAERYGYGDWSDNDYSDDGAANAYDNDDADDDSDGNEDDALGLAPGDFQTKSSKNERKKSSASMPSKKKKRRRKSSSSSSQGIELGFRFGDEDSSPPLSKRRLPRNVSQRSPNSRPKSRSRNPPKAMELLRKPSSPRDKTSSSKTGTSNSFKSKRVRPAMSLLDEIRNKDE</sequence>
<proteinExistence type="predicted"/>
<feature type="compositionally biased region" description="Basic and acidic residues" evidence="1">
    <location>
        <begin position="1468"/>
        <end position="1481"/>
    </location>
</feature>
<dbReference type="Proteomes" id="UP000693970">
    <property type="component" value="Unassembled WGS sequence"/>
</dbReference>
<gene>
    <name evidence="2" type="ORF">IV203_009366</name>
</gene>
<organism evidence="2 3">
    <name type="scientific">Nitzschia inconspicua</name>
    <dbReference type="NCBI Taxonomy" id="303405"/>
    <lineage>
        <taxon>Eukaryota</taxon>
        <taxon>Sar</taxon>
        <taxon>Stramenopiles</taxon>
        <taxon>Ochrophyta</taxon>
        <taxon>Bacillariophyta</taxon>
        <taxon>Bacillariophyceae</taxon>
        <taxon>Bacillariophycidae</taxon>
        <taxon>Bacillariales</taxon>
        <taxon>Bacillariaceae</taxon>
        <taxon>Nitzschia</taxon>
    </lineage>
</organism>
<feature type="region of interest" description="Disordered" evidence="1">
    <location>
        <begin position="971"/>
        <end position="1025"/>
    </location>
</feature>
<feature type="compositionally biased region" description="Basic and acidic residues" evidence="1">
    <location>
        <begin position="991"/>
        <end position="1015"/>
    </location>
</feature>
<evidence type="ECO:0000256" key="1">
    <source>
        <dbReference type="SAM" id="MobiDB-lite"/>
    </source>
</evidence>
<feature type="compositionally biased region" description="Low complexity" evidence="1">
    <location>
        <begin position="1271"/>
        <end position="1281"/>
    </location>
</feature>
<name>A0A9K3L0U3_9STRA</name>
<feature type="region of interest" description="Disordered" evidence="1">
    <location>
        <begin position="1254"/>
        <end position="1299"/>
    </location>
</feature>
<feature type="compositionally biased region" description="Basic and acidic residues" evidence="1">
    <location>
        <begin position="567"/>
        <end position="577"/>
    </location>
</feature>
<feature type="compositionally biased region" description="Basic residues" evidence="1">
    <location>
        <begin position="1406"/>
        <end position="1415"/>
    </location>
</feature>
<feature type="compositionally biased region" description="Acidic residues" evidence="1">
    <location>
        <begin position="1365"/>
        <end position="1380"/>
    </location>
</feature>
<evidence type="ECO:0000313" key="2">
    <source>
        <dbReference type="EMBL" id="KAG7353317.1"/>
    </source>
</evidence>
<protein>
    <submittedName>
        <fullName evidence="2">Uncharacterized protein</fullName>
    </submittedName>
</protein>
<dbReference type="OrthoDB" id="49633at2759"/>
<evidence type="ECO:0000313" key="3">
    <source>
        <dbReference type="Proteomes" id="UP000693970"/>
    </source>
</evidence>
<reference evidence="2" key="2">
    <citation type="submission" date="2021-04" db="EMBL/GenBank/DDBJ databases">
        <authorList>
            <person name="Podell S."/>
        </authorList>
    </citation>
    <scope>NUCLEOTIDE SEQUENCE</scope>
    <source>
        <strain evidence="2">Hildebrandi</strain>
    </source>
</reference>
<feature type="region of interest" description="Disordered" evidence="1">
    <location>
        <begin position="1"/>
        <end position="32"/>
    </location>
</feature>
<feature type="compositionally biased region" description="Polar residues" evidence="1">
    <location>
        <begin position="531"/>
        <end position="541"/>
    </location>
</feature>
<accession>A0A9K3L0U3</accession>